<proteinExistence type="predicted"/>
<reference evidence="3 4" key="1">
    <citation type="submission" date="2019-03" db="EMBL/GenBank/DDBJ databases">
        <title>Genomic Encyclopedia of Type Strains, Phase IV (KMG-V): Genome sequencing to study the core and pangenomes of soil and plant-associated prokaryotes.</title>
        <authorList>
            <person name="Whitman W."/>
        </authorList>
    </citation>
    <scope>NUCLEOTIDE SEQUENCE [LARGE SCALE GENOMIC DNA]</scope>
    <source>
        <strain evidence="3 4">Hc14</strain>
    </source>
</reference>
<organism evidence="3 4">
    <name type="scientific">Rhizobium sullae</name>
    <name type="common">Rhizobium hedysari</name>
    <dbReference type="NCBI Taxonomy" id="50338"/>
    <lineage>
        <taxon>Bacteria</taxon>
        <taxon>Pseudomonadati</taxon>
        <taxon>Pseudomonadota</taxon>
        <taxon>Alphaproteobacteria</taxon>
        <taxon>Hyphomicrobiales</taxon>
        <taxon>Rhizobiaceae</taxon>
        <taxon>Rhizobium/Agrobacterium group</taxon>
        <taxon>Rhizobium</taxon>
    </lineage>
</organism>
<dbReference type="RefSeq" id="WP_132568323.1">
    <property type="nucleotide sequence ID" value="NZ_SMBH01000024.1"/>
</dbReference>
<keyword evidence="2" id="KW-0812">Transmembrane</keyword>
<evidence type="ECO:0000256" key="1">
    <source>
        <dbReference type="SAM" id="MobiDB-lite"/>
    </source>
</evidence>
<accession>A0A4R3PSM0</accession>
<comment type="caution">
    <text evidence="3">The sequence shown here is derived from an EMBL/GenBank/DDBJ whole genome shotgun (WGS) entry which is preliminary data.</text>
</comment>
<keyword evidence="2" id="KW-0472">Membrane</keyword>
<evidence type="ECO:0000256" key="2">
    <source>
        <dbReference type="SAM" id="Phobius"/>
    </source>
</evidence>
<sequence length="68" mass="7647">MADKDKKENEPRDQIEQIDRQRRRESGRALLIALIAATMIIGGFLLIIYLADTVGRLGVNLTLPPTRT</sequence>
<evidence type="ECO:0000313" key="3">
    <source>
        <dbReference type="EMBL" id="TCU09609.1"/>
    </source>
</evidence>
<protein>
    <submittedName>
        <fullName evidence="3">Uncharacterized protein</fullName>
    </submittedName>
</protein>
<feature type="transmembrane region" description="Helical" evidence="2">
    <location>
        <begin position="29"/>
        <end position="51"/>
    </location>
</feature>
<dbReference type="EMBL" id="SMBH01000024">
    <property type="protein sequence ID" value="TCU09609.1"/>
    <property type="molecule type" value="Genomic_DNA"/>
</dbReference>
<dbReference type="Proteomes" id="UP000294576">
    <property type="component" value="Unassembled WGS sequence"/>
</dbReference>
<feature type="region of interest" description="Disordered" evidence="1">
    <location>
        <begin position="1"/>
        <end position="23"/>
    </location>
</feature>
<evidence type="ECO:0000313" key="4">
    <source>
        <dbReference type="Proteomes" id="UP000294576"/>
    </source>
</evidence>
<gene>
    <name evidence="3" type="ORF">EV132_1249</name>
</gene>
<name>A0A4R3PSM0_RHISU</name>
<dbReference type="AlphaFoldDB" id="A0A4R3PSM0"/>
<keyword evidence="2" id="KW-1133">Transmembrane helix</keyword>